<sequence length="126" mass="14492">MSCMAPWRLFFARYSSSSEVLEKGRRALELLKVDAQRLRNNRDVVIYTRNRVCPDCKRKVCIEEPEFAENTCPAAWRHLHGFSQRCSCPLIGVMQFTRFGKLRLELRARLEANAASAEEKSEGNAP</sequence>
<dbReference type="RefSeq" id="XP_028867109.1">
    <property type="nucleotide sequence ID" value="XM_029011276.1"/>
</dbReference>
<protein>
    <submittedName>
        <fullName evidence="1">Uncharacterized protein</fullName>
    </submittedName>
</protein>
<evidence type="ECO:0000313" key="2">
    <source>
        <dbReference type="Proteomes" id="UP000236319"/>
    </source>
</evidence>
<dbReference type="EMBL" id="BDSA01000002">
    <property type="protein sequence ID" value="GBE60866.1"/>
    <property type="molecule type" value="Genomic_DNA"/>
</dbReference>
<name>A0A2H6KCZ3_9APIC</name>
<dbReference type="Proteomes" id="UP000236319">
    <property type="component" value="Unassembled WGS sequence"/>
</dbReference>
<proteinExistence type="predicted"/>
<accession>A0A2H6KCZ3</accession>
<comment type="caution">
    <text evidence="1">The sequence shown here is derived from an EMBL/GenBank/DDBJ whole genome shotgun (WGS) entry which is preliminary data.</text>
</comment>
<dbReference type="AlphaFoldDB" id="A0A2H6KCZ3"/>
<reference evidence="1 2" key="1">
    <citation type="journal article" date="2017" name="BMC Genomics">
        <title>Whole-genome assembly of Babesia ovata and comparative genomics between closely related pathogens.</title>
        <authorList>
            <person name="Yamagishi J."/>
            <person name="Asada M."/>
            <person name="Hakimi H."/>
            <person name="Tanaka T.Q."/>
            <person name="Sugimoto C."/>
            <person name="Kawazu S."/>
        </authorList>
    </citation>
    <scope>NUCLEOTIDE SEQUENCE [LARGE SCALE GENOMIC DNA]</scope>
    <source>
        <strain evidence="1 2">Miyake</strain>
    </source>
</reference>
<evidence type="ECO:0000313" key="1">
    <source>
        <dbReference type="EMBL" id="GBE60866.1"/>
    </source>
</evidence>
<organism evidence="1 2">
    <name type="scientific">Babesia ovata</name>
    <dbReference type="NCBI Taxonomy" id="189622"/>
    <lineage>
        <taxon>Eukaryota</taxon>
        <taxon>Sar</taxon>
        <taxon>Alveolata</taxon>
        <taxon>Apicomplexa</taxon>
        <taxon>Aconoidasida</taxon>
        <taxon>Piroplasmida</taxon>
        <taxon>Babesiidae</taxon>
        <taxon>Babesia</taxon>
    </lineage>
</organism>
<dbReference type="VEuPathDB" id="PiroplasmaDB:BOVATA_023590"/>
<gene>
    <name evidence="1" type="ORF">BOVATA_023590</name>
</gene>
<keyword evidence="2" id="KW-1185">Reference proteome</keyword>
<dbReference type="OrthoDB" id="364806at2759"/>
<dbReference type="GeneID" id="39874636"/>